<reference evidence="1" key="1">
    <citation type="submission" date="2012-09" db="EMBL/GenBank/DDBJ databases">
        <title>Metagenomic Characterization of a Microbial Community in Wastewater Detects High Levels of Antibiotic Resistance.</title>
        <authorList>
            <person name="Abrams M."/>
            <person name="Caldwell A."/>
            <person name="Vandaei E."/>
            <person name="Lee W."/>
            <person name="Perrott J."/>
            <person name="Khan S.Y."/>
            <person name="Ta J."/>
            <person name="Romero D."/>
            <person name="Nguyen V."/>
            <person name="Pourmand N."/>
            <person name="Ouverney C.C."/>
        </authorList>
    </citation>
    <scope>NUCLEOTIDE SEQUENCE</scope>
</reference>
<keyword evidence="1" id="KW-0067">ATP-binding</keyword>
<dbReference type="CDD" id="cd19067">
    <property type="entry name" value="PfuEndoQ-like"/>
    <property type="match status" value="1"/>
</dbReference>
<keyword evidence="1" id="KW-0347">Helicase</keyword>
<keyword evidence="1" id="KW-0378">Hydrolase</keyword>
<dbReference type="AlphaFoldDB" id="L7VXK3"/>
<organism evidence="1">
    <name type="scientific">uncultured bacterium A1Q1_fos_1807</name>
    <dbReference type="NCBI Taxonomy" id="1256552"/>
    <lineage>
        <taxon>Bacteria</taxon>
        <taxon>environmental samples</taxon>
    </lineage>
</organism>
<evidence type="ECO:0000313" key="1">
    <source>
        <dbReference type="EMBL" id="AGC71813.1"/>
    </source>
</evidence>
<name>L7VXK3_9BACT</name>
<dbReference type="EMBL" id="JX649883">
    <property type="protein sequence ID" value="AGC71813.1"/>
    <property type="molecule type" value="Genomic_DNA"/>
</dbReference>
<dbReference type="SUPFAM" id="SSF89550">
    <property type="entry name" value="PHP domain-like"/>
    <property type="match status" value="1"/>
</dbReference>
<protein>
    <submittedName>
        <fullName evidence="1">ATP-dependent DNA helicase UvrD/PcrA</fullName>
    </submittedName>
</protein>
<dbReference type="GO" id="GO:0004386">
    <property type="term" value="F:helicase activity"/>
    <property type="evidence" value="ECO:0007669"/>
    <property type="project" value="UniProtKB-KW"/>
</dbReference>
<dbReference type="PANTHER" id="PTHR40084">
    <property type="entry name" value="PHOSPHOHYDROLASE, PHP FAMILY"/>
    <property type="match status" value="1"/>
</dbReference>
<accession>L7VXK3</accession>
<sequence>MDLGHMYQWAQRKGIDVVATGDVLHPTWRAEMRQQLVPADEGRGDGLYELREDLRAPLDESVPRSCRRKVRFVLAGEISHIFKKDGAVRKVHNLIVLPSLDCADRVADRLLRLGYNLHSDGRPILGMPCRDFLELLLTTDSRAYLVPAHIWTPHFSVFGSLSGFDRLSDCFADLTPHIFALETGLSSDPAMNWRLSQLDHLTMISSSDAHSPQKLGRELTRLNLDDPPTFAGLRRALELCRPEEFLGTIEFFPEEGKYHLDGHRDCGVRLEPGERAKLAGLCPRCGKPVTVGVLSRVEALADRPLTKGSTFRPPRARPFESLVPLTEVLADVLGKTAASDAVQRLYFRLLSEVGPELFILRSARPQDVGRVADPLLGEALARMRRGELRIAAGFDGEYGRVGLVEASEREGKASSQQMGLFG</sequence>
<proteinExistence type="predicted"/>
<dbReference type="InterPro" id="IPR016195">
    <property type="entry name" value="Pol/histidinol_Pase-like"/>
</dbReference>
<keyword evidence="1" id="KW-0547">Nucleotide-binding</keyword>
<dbReference type="PANTHER" id="PTHR40084:SF1">
    <property type="entry name" value="PHOSPHOTRANSFERASE"/>
    <property type="match status" value="1"/>
</dbReference>